<gene>
    <name evidence="1" type="ORF">ACAOBT_LOCUS29620</name>
</gene>
<evidence type="ECO:0000313" key="1">
    <source>
        <dbReference type="EMBL" id="CAH2007385.1"/>
    </source>
</evidence>
<dbReference type="EMBL" id="CAKOFQ010007745">
    <property type="protein sequence ID" value="CAH2007385.1"/>
    <property type="molecule type" value="Genomic_DNA"/>
</dbReference>
<keyword evidence="2" id="KW-1185">Reference proteome</keyword>
<organism evidence="1 2">
    <name type="scientific">Acanthoscelides obtectus</name>
    <name type="common">Bean weevil</name>
    <name type="synonym">Bruchus obtectus</name>
    <dbReference type="NCBI Taxonomy" id="200917"/>
    <lineage>
        <taxon>Eukaryota</taxon>
        <taxon>Metazoa</taxon>
        <taxon>Ecdysozoa</taxon>
        <taxon>Arthropoda</taxon>
        <taxon>Hexapoda</taxon>
        <taxon>Insecta</taxon>
        <taxon>Pterygota</taxon>
        <taxon>Neoptera</taxon>
        <taxon>Endopterygota</taxon>
        <taxon>Coleoptera</taxon>
        <taxon>Polyphaga</taxon>
        <taxon>Cucujiformia</taxon>
        <taxon>Chrysomeloidea</taxon>
        <taxon>Chrysomelidae</taxon>
        <taxon>Bruchinae</taxon>
        <taxon>Bruchini</taxon>
        <taxon>Acanthoscelides</taxon>
    </lineage>
</organism>
<proteinExistence type="predicted"/>
<dbReference type="AlphaFoldDB" id="A0A9P0M979"/>
<reference evidence="1" key="1">
    <citation type="submission" date="2022-03" db="EMBL/GenBank/DDBJ databases">
        <authorList>
            <person name="Sayadi A."/>
        </authorList>
    </citation>
    <scope>NUCLEOTIDE SEQUENCE</scope>
</reference>
<dbReference type="Proteomes" id="UP001152888">
    <property type="component" value="Unassembled WGS sequence"/>
</dbReference>
<dbReference type="OrthoDB" id="10447482at2759"/>
<protein>
    <submittedName>
        <fullName evidence="1">Uncharacterized protein</fullName>
    </submittedName>
</protein>
<name>A0A9P0M979_ACAOB</name>
<comment type="caution">
    <text evidence="1">The sequence shown here is derived from an EMBL/GenBank/DDBJ whole genome shotgun (WGS) entry which is preliminary data.</text>
</comment>
<evidence type="ECO:0000313" key="2">
    <source>
        <dbReference type="Proteomes" id="UP001152888"/>
    </source>
</evidence>
<sequence length="56" mass="6667">MYIVTISARCFGVKRFMTKIVVNCRFRNTYNQITRFVNIKVIRCFNTNRKYGAPGR</sequence>
<accession>A0A9P0M979</accession>